<comment type="caution">
    <text evidence="2">The sequence shown here is derived from an EMBL/GenBank/DDBJ whole genome shotgun (WGS) entry which is preliminary data.</text>
</comment>
<evidence type="ECO:0000313" key="3">
    <source>
        <dbReference type="Proteomes" id="UP000774326"/>
    </source>
</evidence>
<dbReference type="PROSITE" id="PS50181">
    <property type="entry name" value="FBOX"/>
    <property type="match status" value="1"/>
</dbReference>
<dbReference type="InterPro" id="IPR001810">
    <property type="entry name" value="F-box_dom"/>
</dbReference>
<sequence length="463" mass="53691">MSSNSYVTLPNELLMEILSHISLKERHRMNRLVPELKRFRNDAYFVFYTHTMDLEYLKSQRTSQNVHYVDLGEKFNPRDMMSYDIMLVYRQLTQLRRALETKGHSSLTLQFLFGCDDSSVYHDMEIYPFFTSHFEGIPHHVEVVKRNMAMANLTKNLDRNIGLLEYNYSTATLFDPESMMFTVDAQEPLYSMFASSISKNYERGSMFFNRSHSLYEKHQFLSVSREESDLLDVSVLLVNPEEPAQGQANISETFLDRLYGDGPVTERQAGEIKSIKEIFSEGNTSKLCELLIPHFGRLITELDHLQTKQTVHDYLHRIFKMKDHPQNCSFLRYFYLQRKQRKDNGIYPAPTVSLSEWFMANTDGLERCSRFWNTFDCFDLGLAPNSDYDTLSKLVDQMLFAFKHSQMSSVPIAAVRINVLHDSSDLSVADKERNDMICHTTEFNLCETGGSTDINGVSGRFMG</sequence>
<accession>A0A9P8QBF5</accession>
<dbReference type="EMBL" id="JAEUBG010000805">
    <property type="protein sequence ID" value="KAH3687487.1"/>
    <property type="molecule type" value="Genomic_DNA"/>
</dbReference>
<reference evidence="2" key="1">
    <citation type="journal article" date="2021" name="Open Biol.">
        <title>Shared evolutionary footprints suggest mitochondrial oxidative damage underlies multiple complex I losses in fungi.</title>
        <authorList>
            <person name="Schikora-Tamarit M.A."/>
            <person name="Marcet-Houben M."/>
            <person name="Nosek J."/>
            <person name="Gabaldon T."/>
        </authorList>
    </citation>
    <scope>NUCLEOTIDE SEQUENCE</scope>
    <source>
        <strain evidence="2">CBS2887</strain>
    </source>
</reference>
<gene>
    <name evidence="2" type="ORF">WICPIJ_001518</name>
</gene>
<reference evidence="2" key="2">
    <citation type="submission" date="2021-01" db="EMBL/GenBank/DDBJ databases">
        <authorList>
            <person name="Schikora-Tamarit M.A."/>
        </authorList>
    </citation>
    <scope>NUCLEOTIDE SEQUENCE</scope>
    <source>
        <strain evidence="2">CBS2887</strain>
    </source>
</reference>
<dbReference type="AlphaFoldDB" id="A0A9P8QBF5"/>
<feature type="domain" description="F-box" evidence="1">
    <location>
        <begin position="3"/>
        <end position="50"/>
    </location>
</feature>
<evidence type="ECO:0000259" key="1">
    <source>
        <dbReference type="PROSITE" id="PS50181"/>
    </source>
</evidence>
<dbReference type="Proteomes" id="UP000774326">
    <property type="component" value="Unassembled WGS sequence"/>
</dbReference>
<keyword evidence="3" id="KW-1185">Reference proteome</keyword>
<name>A0A9P8QBF5_WICPI</name>
<proteinExistence type="predicted"/>
<evidence type="ECO:0000313" key="2">
    <source>
        <dbReference type="EMBL" id="KAH3687487.1"/>
    </source>
</evidence>
<protein>
    <recommendedName>
        <fullName evidence="1">F-box domain-containing protein</fullName>
    </recommendedName>
</protein>
<organism evidence="2 3">
    <name type="scientific">Wickerhamomyces pijperi</name>
    <name type="common">Yeast</name>
    <name type="synonym">Pichia pijperi</name>
    <dbReference type="NCBI Taxonomy" id="599730"/>
    <lineage>
        <taxon>Eukaryota</taxon>
        <taxon>Fungi</taxon>
        <taxon>Dikarya</taxon>
        <taxon>Ascomycota</taxon>
        <taxon>Saccharomycotina</taxon>
        <taxon>Saccharomycetes</taxon>
        <taxon>Phaffomycetales</taxon>
        <taxon>Wickerhamomycetaceae</taxon>
        <taxon>Wickerhamomyces</taxon>
    </lineage>
</organism>